<dbReference type="SUPFAM" id="SSF56112">
    <property type="entry name" value="Protein kinase-like (PK-like)"/>
    <property type="match status" value="1"/>
</dbReference>
<dbReference type="InterPro" id="IPR001245">
    <property type="entry name" value="Ser-Thr/Tyr_kinase_cat_dom"/>
</dbReference>
<name>A0A7M5WX92_9CNID</name>
<evidence type="ECO:0000256" key="1">
    <source>
        <dbReference type="ARBA" id="ARBA00004167"/>
    </source>
</evidence>
<evidence type="ECO:0000259" key="9">
    <source>
        <dbReference type="PROSITE" id="PS50011"/>
    </source>
</evidence>
<dbReference type="GO" id="GO:0005524">
    <property type="term" value="F:ATP binding"/>
    <property type="evidence" value="ECO:0007669"/>
    <property type="project" value="InterPro"/>
</dbReference>
<dbReference type="InterPro" id="IPR029787">
    <property type="entry name" value="Nucleotide_cyclase"/>
</dbReference>
<dbReference type="CDD" id="cd06352">
    <property type="entry name" value="PBP1_NPR_GC-like"/>
    <property type="match status" value="1"/>
</dbReference>
<dbReference type="GO" id="GO:0001653">
    <property type="term" value="F:peptide receptor activity"/>
    <property type="evidence" value="ECO:0007669"/>
    <property type="project" value="TreeGrafter"/>
</dbReference>
<keyword evidence="7" id="KW-0456">Lyase</keyword>
<dbReference type="SMART" id="SM00220">
    <property type="entry name" value="S_TKc"/>
    <property type="match status" value="1"/>
</dbReference>
<dbReference type="CDD" id="cd07302">
    <property type="entry name" value="CHD"/>
    <property type="match status" value="1"/>
</dbReference>
<reference evidence="11" key="1">
    <citation type="submission" date="2021-01" db="UniProtKB">
        <authorList>
            <consortium name="EnsemblMetazoa"/>
        </authorList>
    </citation>
    <scope>IDENTIFICATION</scope>
</reference>
<evidence type="ECO:0000313" key="12">
    <source>
        <dbReference type="Proteomes" id="UP000594262"/>
    </source>
</evidence>
<dbReference type="Pfam" id="PF01094">
    <property type="entry name" value="ANF_receptor"/>
    <property type="match status" value="1"/>
</dbReference>
<dbReference type="SMART" id="SM00044">
    <property type="entry name" value="CYCc"/>
    <property type="match status" value="1"/>
</dbReference>
<dbReference type="SUPFAM" id="SSF55073">
    <property type="entry name" value="Nucleotide cyclase"/>
    <property type="match status" value="1"/>
</dbReference>
<dbReference type="PROSITE" id="PS50125">
    <property type="entry name" value="GUANYLATE_CYCLASE_2"/>
    <property type="match status" value="1"/>
</dbReference>
<feature type="domain" description="Guanylate cyclase" evidence="10">
    <location>
        <begin position="1176"/>
        <end position="1307"/>
    </location>
</feature>
<keyword evidence="5" id="KW-1133">Transmembrane helix</keyword>
<evidence type="ECO:0000256" key="7">
    <source>
        <dbReference type="ARBA" id="ARBA00023239"/>
    </source>
</evidence>
<dbReference type="Gene3D" id="1.10.510.10">
    <property type="entry name" value="Transferase(Phosphotransferase) domain 1"/>
    <property type="match status" value="1"/>
</dbReference>
<dbReference type="GO" id="GO:0035556">
    <property type="term" value="P:intracellular signal transduction"/>
    <property type="evidence" value="ECO:0007669"/>
    <property type="project" value="InterPro"/>
</dbReference>
<evidence type="ECO:0000256" key="3">
    <source>
        <dbReference type="ARBA" id="ARBA00022692"/>
    </source>
</evidence>
<dbReference type="Pfam" id="PF00211">
    <property type="entry name" value="Guanylate_cyc"/>
    <property type="match status" value="1"/>
</dbReference>
<dbReference type="InterPro" id="IPR011009">
    <property type="entry name" value="Kinase-like_dom_sf"/>
</dbReference>
<dbReference type="GO" id="GO:0004672">
    <property type="term" value="F:protein kinase activity"/>
    <property type="evidence" value="ECO:0007669"/>
    <property type="project" value="InterPro"/>
</dbReference>
<dbReference type="InterPro" id="IPR028082">
    <property type="entry name" value="Peripla_BP_I"/>
</dbReference>
<dbReference type="Proteomes" id="UP000594262">
    <property type="component" value="Unplaced"/>
</dbReference>
<evidence type="ECO:0000256" key="4">
    <source>
        <dbReference type="ARBA" id="ARBA00022741"/>
    </source>
</evidence>
<evidence type="ECO:0000259" key="10">
    <source>
        <dbReference type="PROSITE" id="PS50125"/>
    </source>
</evidence>
<dbReference type="EC" id="4.6.1.2" evidence="2"/>
<dbReference type="InterPro" id="IPR000719">
    <property type="entry name" value="Prot_kinase_dom"/>
</dbReference>
<dbReference type="SUPFAM" id="SSF53822">
    <property type="entry name" value="Periplasmic binding protein-like I"/>
    <property type="match status" value="2"/>
</dbReference>
<dbReference type="GO" id="GO:0007168">
    <property type="term" value="P:receptor guanylyl cyclase signaling pathway"/>
    <property type="evidence" value="ECO:0007669"/>
    <property type="project" value="TreeGrafter"/>
</dbReference>
<dbReference type="Pfam" id="PF07714">
    <property type="entry name" value="PK_Tyr_Ser-Thr"/>
    <property type="match status" value="1"/>
</dbReference>
<organism evidence="11 12">
    <name type="scientific">Clytia hemisphaerica</name>
    <dbReference type="NCBI Taxonomy" id="252671"/>
    <lineage>
        <taxon>Eukaryota</taxon>
        <taxon>Metazoa</taxon>
        <taxon>Cnidaria</taxon>
        <taxon>Hydrozoa</taxon>
        <taxon>Hydroidolina</taxon>
        <taxon>Leptothecata</taxon>
        <taxon>Obeliida</taxon>
        <taxon>Clytiidae</taxon>
        <taxon>Clytia</taxon>
    </lineage>
</organism>
<dbReference type="OrthoDB" id="1890790at2759"/>
<evidence type="ECO:0000256" key="8">
    <source>
        <dbReference type="ARBA" id="ARBA00023293"/>
    </source>
</evidence>
<dbReference type="GeneID" id="136815791"/>
<dbReference type="PROSITE" id="PS50011">
    <property type="entry name" value="PROTEIN_KINASE_DOM"/>
    <property type="match status" value="1"/>
</dbReference>
<dbReference type="RefSeq" id="XP_066928345.1">
    <property type="nucleotide sequence ID" value="XM_067072244.1"/>
</dbReference>
<dbReference type="EnsemblMetazoa" id="CLYHEMT014082.1">
    <property type="protein sequence ID" value="CLYHEMP014082.1"/>
    <property type="gene ID" value="CLYHEMG014082"/>
</dbReference>
<protein>
    <recommendedName>
        <fullName evidence="2">guanylate cyclase</fullName>
        <ecNumber evidence="2">4.6.1.2</ecNumber>
    </recommendedName>
</protein>
<dbReference type="InterPro" id="IPR001828">
    <property type="entry name" value="ANF_lig-bd_rcpt"/>
</dbReference>
<dbReference type="PANTHER" id="PTHR11920">
    <property type="entry name" value="GUANYLYL CYCLASE"/>
    <property type="match status" value="1"/>
</dbReference>
<accession>A0A7M5WX92</accession>
<sequence>MKMKKAKERFKIIFTPIIILLFVGQIKSLSDNFVPPRNLKSFNIGVLIQDNIKEHAYIRAALAFAAESLKPYVAEFGYTMRFVLGSSGYDGCDELSSVGEAAKLINLHDVKALIGPVCSEGCIPAGLIANYENVPIISYGCSSPSLSDPYKYPTFARTKPYARTTPEYLTRIIQNSLSKFKWNQLAIVYSTEERFAETFGIIKDSIDSSNYTTLYPLVPIEAYEFPQIINILKAQSRVVLFICGNDIIAQLLSLAYKEDMHDGKYAFITLDFIYQNEWKEAEWFVNNKAFEGVINIGVKDVKDMENEKLYATFFKRIDLRLQILGYKKKDWNNTMEYSGAVYAYDSVKAYINGIHDALHFEQDRRRAEFLEDTLLNEFLQLNNITLGNLDAINDYVDAEIIRREQEANAAQSASTTASATTSEPLYPEPVLYEVPLPLTDTIWTICQAETPPDPDADIRGSCACNMSELNVNNTQAACHCSFPTLSKCDVMQHEFKLRTSNTSKASCGCDLYITETIIPHTTVATNASYLNHTLNSVNHTLYSNQTGNATTDTKPNFDIERSLFGNCNCTFPIANDTAKLPNGDIDWVNYNWTFPANWTYTNFTLPQMNYSYEWDIDVEGLMANGHKLMDFIYNSSFTGYSGAVHINHLGDRFPIVVFDNLLRDGPNISYIRIFESDEYTHIIKYTGTDVIWPGGGQEVPLSVPICGWHGEICRPSESVEISNVVLAIIIPFACAVCLFFLYRLYKQHKYEKDLLNQDMLFKFNDGSLEIPALVSKRAHEEMAKKKDSKNSKNKKKHLTDIEIDDNSSEKELIFTDIKSDRKKRMAVPDDVLIDIGNRCHRNNCQIFKGKFRMDSVFIKRINKATVLVERELLIEMKQVRDLKHANLNPYVGFCMGPPYVLICSMWCNKGSLQDILTNPDIQLDWVFRNTFISDIITGLSVLHESEIGLHGHLTSFNICVDNRWNCKLTDYGLTKFKDTSLEVNRVEVAKEDEDGKYEALLWTAPENIVLPVPRKSKEGDIYSLGIIIAEILNRETPFASYKQYSARDFVHFISKRCIPPFRPHVRLQAGLDGRTLDMMRLCWDEFPANRPSLQEIKTTFKNIVKNQESTNLLDNMIEMMEKYAHNLELDCRERTKELMAEKIKSDALFYRALPKSIADKIRKGQDVEAVTVQVASVLIIRIDDFSGFNNDLEAQQVIDILHDVHKVVNNCLEEEENCRLLSFNRDKCVIVCGMPEPIKVKHAHYLARLAVRIMGQLLTFRFRHIQDTDMRFKMALHSGQFNCGIVGLKFPVFSCMGIEIEKAEAMCQHCPPLRIFVSDACKKYLDSSMKTGSYENCGPVLLKGLGVVHGHYLKNIRSLGIKLRNPNSYKPKKSSARSTFAKHL</sequence>
<dbReference type="GO" id="GO:0004383">
    <property type="term" value="F:guanylate cyclase activity"/>
    <property type="evidence" value="ECO:0007669"/>
    <property type="project" value="UniProtKB-EC"/>
</dbReference>
<dbReference type="Gene3D" id="3.30.70.1230">
    <property type="entry name" value="Nucleotide cyclase"/>
    <property type="match status" value="1"/>
</dbReference>
<keyword evidence="4" id="KW-0547">Nucleotide-binding</keyword>
<dbReference type="InterPro" id="IPR050401">
    <property type="entry name" value="Cyclic_nucleotide_synthase"/>
</dbReference>
<dbReference type="GO" id="GO:0005886">
    <property type="term" value="C:plasma membrane"/>
    <property type="evidence" value="ECO:0007669"/>
    <property type="project" value="TreeGrafter"/>
</dbReference>
<keyword evidence="6" id="KW-0472">Membrane</keyword>
<keyword evidence="3" id="KW-0812">Transmembrane</keyword>
<dbReference type="PANTHER" id="PTHR11920:SF335">
    <property type="entry name" value="GUANYLATE CYCLASE"/>
    <property type="match status" value="1"/>
</dbReference>
<proteinExistence type="predicted"/>
<dbReference type="GO" id="GO:0004016">
    <property type="term" value="F:adenylate cyclase activity"/>
    <property type="evidence" value="ECO:0007669"/>
    <property type="project" value="TreeGrafter"/>
</dbReference>
<evidence type="ECO:0000256" key="5">
    <source>
        <dbReference type="ARBA" id="ARBA00022989"/>
    </source>
</evidence>
<evidence type="ECO:0000313" key="11">
    <source>
        <dbReference type="EnsemblMetazoa" id="CLYHEMP014082.1"/>
    </source>
</evidence>
<keyword evidence="8" id="KW-0141">cGMP biosynthesis</keyword>
<evidence type="ECO:0000256" key="6">
    <source>
        <dbReference type="ARBA" id="ARBA00023136"/>
    </source>
</evidence>
<feature type="domain" description="Protein kinase" evidence="9">
    <location>
        <begin position="829"/>
        <end position="1100"/>
    </location>
</feature>
<comment type="subcellular location">
    <subcellularLocation>
        <location evidence="1">Membrane</location>
        <topology evidence="1">Single-pass membrane protein</topology>
    </subcellularLocation>
</comment>
<evidence type="ECO:0000256" key="2">
    <source>
        <dbReference type="ARBA" id="ARBA00012202"/>
    </source>
</evidence>
<dbReference type="InterPro" id="IPR001054">
    <property type="entry name" value="A/G_cyclase"/>
</dbReference>
<keyword evidence="12" id="KW-1185">Reference proteome</keyword>
<dbReference type="Gene3D" id="3.40.50.2300">
    <property type="match status" value="2"/>
</dbReference>